<evidence type="ECO:0000313" key="7">
    <source>
        <dbReference type="EMBL" id="MDO1535432.1"/>
    </source>
</evidence>
<feature type="domain" description="HTH lysR-type" evidence="6">
    <location>
        <begin position="1"/>
        <end position="59"/>
    </location>
</feature>
<dbReference type="SUPFAM" id="SSF46785">
    <property type="entry name" value="Winged helix' DNA-binding domain"/>
    <property type="match status" value="1"/>
</dbReference>
<dbReference type="InterPro" id="IPR005119">
    <property type="entry name" value="LysR_subst-bd"/>
</dbReference>
<keyword evidence="4" id="KW-0804">Transcription</keyword>
<evidence type="ECO:0000259" key="6">
    <source>
        <dbReference type="PROSITE" id="PS50931"/>
    </source>
</evidence>
<protein>
    <submittedName>
        <fullName evidence="7">LysR substrate-binding domain-containing protein</fullName>
    </submittedName>
</protein>
<evidence type="ECO:0000256" key="1">
    <source>
        <dbReference type="ARBA" id="ARBA00009437"/>
    </source>
</evidence>
<dbReference type="PROSITE" id="PS50931">
    <property type="entry name" value="HTH_LYSR"/>
    <property type="match status" value="1"/>
</dbReference>
<dbReference type="RefSeq" id="WP_301813108.1">
    <property type="nucleotide sequence ID" value="NZ_JAUJZH010000020.1"/>
</dbReference>
<keyword evidence="8" id="KW-1185">Reference proteome</keyword>
<dbReference type="Gene3D" id="1.10.10.10">
    <property type="entry name" value="Winged helix-like DNA-binding domain superfamily/Winged helix DNA-binding domain"/>
    <property type="match status" value="1"/>
</dbReference>
<feature type="region of interest" description="Disordered" evidence="5">
    <location>
        <begin position="301"/>
        <end position="337"/>
    </location>
</feature>
<keyword evidence="3" id="KW-0238">DNA-binding</keyword>
<dbReference type="InterPro" id="IPR036390">
    <property type="entry name" value="WH_DNA-bd_sf"/>
</dbReference>
<evidence type="ECO:0000313" key="8">
    <source>
        <dbReference type="Proteomes" id="UP001169027"/>
    </source>
</evidence>
<organism evidence="7 8">
    <name type="scientific">Variovorax ginsengisoli</name>
    <dbReference type="NCBI Taxonomy" id="363844"/>
    <lineage>
        <taxon>Bacteria</taxon>
        <taxon>Pseudomonadati</taxon>
        <taxon>Pseudomonadota</taxon>
        <taxon>Betaproteobacteria</taxon>
        <taxon>Burkholderiales</taxon>
        <taxon>Comamonadaceae</taxon>
        <taxon>Variovorax</taxon>
    </lineage>
</organism>
<dbReference type="Pfam" id="PF00126">
    <property type="entry name" value="HTH_1"/>
    <property type="match status" value="1"/>
</dbReference>
<dbReference type="InterPro" id="IPR036388">
    <property type="entry name" value="WH-like_DNA-bd_sf"/>
</dbReference>
<dbReference type="PANTHER" id="PTHR30537">
    <property type="entry name" value="HTH-TYPE TRANSCRIPTIONAL REGULATOR"/>
    <property type="match status" value="1"/>
</dbReference>
<evidence type="ECO:0000256" key="4">
    <source>
        <dbReference type="ARBA" id="ARBA00023163"/>
    </source>
</evidence>
<reference evidence="7" key="1">
    <citation type="submission" date="2023-06" db="EMBL/GenBank/DDBJ databases">
        <authorList>
            <person name="Jiang Y."/>
            <person name="Liu Q."/>
        </authorList>
    </citation>
    <scope>NUCLEOTIDE SEQUENCE</scope>
    <source>
        <strain evidence="7">CGMCC 1.12090</strain>
    </source>
</reference>
<dbReference type="Proteomes" id="UP001169027">
    <property type="component" value="Unassembled WGS sequence"/>
</dbReference>
<sequence length="337" mass="37001">MDRIDVMRLFTRIVDLGSFTAAAEDMNLPRATATHAIQQLERRVGVRLLHRTTRHVSPTLEGQAYYERCQRVLGEVEEAESWLGDAAANPGGRLRVDLGGAIGAAFLLPHLGEFCRRYPKIDLEIGTTDRLVDLLREGVDCVVRAGAPRDIGLVARRVALMPTVTCASRSYVEEHGMPRSIEQFRTHQAVNFLSSATGRHSPFAFVVRGKVRSVTLKGRVSVTSTDAYTACCLQGLGFIQAPQYRLETYLADGELLEALPKSPPPPMPVAVMYPRQRQLAPRVRVFVDWVVEKLKPMQPASAVPRRSCGPEPCAFPPAPPPSPASSRWPRASGAPGC</sequence>
<comment type="similarity">
    <text evidence="1">Belongs to the LysR transcriptional regulatory family.</text>
</comment>
<feature type="compositionally biased region" description="Pro residues" evidence="5">
    <location>
        <begin position="313"/>
        <end position="323"/>
    </location>
</feature>
<feature type="compositionally biased region" description="Low complexity" evidence="5">
    <location>
        <begin position="324"/>
        <end position="337"/>
    </location>
</feature>
<accession>A0ABT8SBR1</accession>
<dbReference type="Gene3D" id="3.40.190.290">
    <property type="match status" value="1"/>
</dbReference>
<dbReference type="InterPro" id="IPR058163">
    <property type="entry name" value="LysR-type_TF_proteobact-type"/>
</dbReference>
<dbReference type="CDD" id="cd08472">
    <property type="entry name" value="PBP2_CrgA_like_3"/>
    <property type="match status" value="1"/>
</dbReference>
<comment type="caution">
    <text evidence="7">The sequence shown here is derived from an EMBL/GenBank/DDBJ whole genome shotgun (WGS) entry which is preliminary data.</text>
</comment>
<evidence type="ECO:0000256" key="5">
    <source>
        <dbReference type="SAM" id="MobiDB-lite"/>
    </source>
</evidence>
<evidence type="ECO:0000256" key="2">
    <source>
        <dbReference type="ARBA" id="ARBA00023015"/>
    </source>
</evidence>
<dbReference type="InterPro" id="IPR000847">
    <property type="entry name" value="LysR_HTH_N"/>
</dbReference>
<proteinExistence type="inferred from homology"/>
<dbReference type="SUPFAM" id="SSF53850">
    <property type="entry name" value="Periplasmic binding protein-like II"/>
    <property type="match status" value="1"/>
</dbReference>
<name>A0ABT8SBR1_9BURK</name>
<dbReference type="Pfam" id="PF03466">
    <property type="entry name" value="LysR_substrate"/>
    <property type="match status" value="1"/>
</dbReference>
<gene>
    <name evidence="7" type="ORF">Q2T77_24410</name>
</gene>
<dbReference type="EMBL" id="JAUKVY010000020">
    <property type="protein sequence ID" value="MDO1535432.1"/>
    <property type="molecule type" value="Genomic_DNA"/>
</dbReference>
<dbReference type="PANTHER" id="PTHR30537:SF72">
    <property type="entry name" value="LYSR FAMILY TRANSCRIPTIONAL REGULATOR"/>
    <property type="match status" value="1"/>
</dbReference>
<evidence type="ECO:0000256" key="3">
    <source>
        <dbReference type="ARBA" id="ARBA00023125"/>
    </source>
</evidence>
<keyword evidence="2" id="KW-0805">Transcription regulation</keyword>